<dbReference type="Proteomes" id="UP000501690">
    <property type="component" value="Linkage Group LG3"/>
</dbReference>
<dbReference type="EMBL" id="CP039347">
    <property type="protein sequence ID" value="QCD87043.1"/>
    <property type="molecule type" value="Genomic_DNA"/>
</dbReference>
<organism evidence="1 2">
    <name type="scientific">Vigna unguiculata</name>
    <name type="common">Cowpea</name>
    <dbReference type="NCBI Taxonomy" id="3917"/>
    <lineage>
        <taxon>Eukaryota</taxon>
        <taxon>Viridiplantae</taxon>
        <taxon>Streptophyta</taxon>
        <taxon>Embryophyta</taxon>
        <taxon>Tracheophyta</taxon>
        <taxon>Spermatophyta</taxon>
        <taxon>Magnoliopsida</taxon>
        <taxon>eudicotyledons</taxon>
        <taxon>Gunneridae</taxon>
        <taxon>Pentapetalae</taxon>
        <taxon>rosids</taxon>
        <taxon>fabids</taxon>
        <taxon>Fabales</taxon>
        <taxon>Fabaceae</taxon>
        <taxon>Papilionoideae</taxon>
        <taxon>50 kb inversion clade</taxon>
        <taxon>NPAAA clade</taxon>
        <taxon>indigoferoid/millettioid clade</taxon>
        <taxon>Phaseoleae</taxon>
        <taxon>Vigna</taxon>
    </lineage>
</organism>
<evidence type="ECO:0000313" key="1">
    <source>
        <dbReference type="EMBL" id="QCD87043.1"/>
    </source>
</evidence>
<name>A0A4D6LEZ5_VIGUN</name>
<keyword evidence="2" id="KW-1185">Reference proteome</keyword>
<proteinExistence type="predicted"/>
<sequence length="86" mass="9438">MAHRLPRSLKQPNSLIPVHFAKIVFLKTSLVLNRSSARAWFPLVHGSSKAHPHLIKPIFPSVPLFTALESALGVVGFVGLKFQSLS</sequence>
<accession>A0A4D6LEZ5</accession>
<protein>
    <submittedName>
        <fullName evidence="1">Uncharacterized protein</fullName>
    </submittedName>
</protein>
<dbReference type="AlphaFoldDB" id="A0A4D6LEZ5"/>
<gene>
    <name evidence="1" type="ORF">DEO72_LG3g1574</name>
</gene>
<evidence type="ECO:0000313" key="2">
    <source>
        <dbReference type="Proteomes" id="UP000501690"/>
    </source>
</evidence>
<reference evidence="1 2" key="1">
    <citation type="submission" date="2019-04" db="EMBL/GenBank/DDBJ databases">
        <title>An improved genome assembly and genetic linkage map for asparagus bean, Vigna unguiculata ssp. sesquipedialis.</title>
        <authorList>
            <person name="Xia Q."/>
            <person name="Zhang R."/>
            <person name="Dong Y."/>
        </authorList>
    </citation>
    <scope>NUCLEOTIDE SEQUENCE [LARGE SCALE GENOMIC DNA]</scope>
    <source>
        <tissue evidence="1">Leaf</tissue>
    </source>
</reference>